<evidence type="ECO:0000313" key="1">
    <source>
        <dbReference type="EMBL" id="CAH1781024.1"/>
    </source>
</evidence>
<dbReference type="PROSITE" id="PS50184">
    <property type="entry name" value="VWFC_2"/>
    <property type="match status" value="3"/>
</dbReference>
<evidence type="ECO:0000313" key="2">
    <source>
        <dbReference type="Proteomes" id="UP000749559"/>
    </source>
</evidence>
<organism evidence="1 2">
    <name type="scientific">Owenia fusiformis</name>
    <name type="common">Polychaete worm</name>
    <dbReference type="NCBI Taxonomy" id="6347"/>
    <lineage>
        <taxon>Eukaryota</taxon>
        <taxon>Metazoa</taxon>
        <taxon>Spiralia</taxon>
        <taxon>Lophotrochozoa</taxon>
        <taxon>Annelida</taxon>
        <taxon>Polychaeta</taxon>
        <taxon>Sedentaria</taxon>
        <taxon>Canalipalpata</taxon>
        <taxon>Sabellida</taxon>
        <taxon>Oweniida</taxon>
        <taxon>Oweniidae</taxon>
        <taxon>Owenia</taxon>
    </lineage>
</organism>
<dbReference type="SMART" id="SM00214">
    <property type="entry name" value="VWC"/>
    <property type="match status" value="3"/>
</dbReference>
<dbReference type="Proteomes" id="UP000749559">
    <property type="component" value="Unassembled WGS sequence"/>
</dbReference>
<dbReference type="EMBL" id="CAIIXF020000004">
    <property type="protein sequence ID" value="CAH1781024.1"/>
    <property type="molecule type" value="Genomic_DNA"/>
</dbReference>
<sequence>MNDRTMLQGSVILNILLVVSVTYLAISTSLEPADGSVCTFDGLERQIGEVWHPELRPFGLMPCINCTCIEGAKVKCDSKECEKVHCNNLQTVPGKCCPVCQDNTPPSQDKDSFENTFESKRSCDYYGNMYTHGQTFGTDNTSLRPTRDDQCVQCICSDGEVLCHLKTCTNLSCKNQIQVLEDCCPICTDVHSPLDGDSDLFDPDYVISKTNKRPKKPRKSCKTGGVVYKNGTVWHPIVGPFGKMKCVHCICMNGEVSCSKLECPSLASLPCSNPQPRHGQCCKSCPNDTNVVNTISPQNAATPFLTPSSLTPHIVKKVPHNRPKKKKVKRPCPRKKMDTVVYQADSETEIALIFDNVRMRTTQIYTWTIDGGHMTDFTKRSIHDIGGGVGILERGEQKYRITGSTSKKKISKFDNKVKKIMRKCQPKCKKQLMKKMTRVLKLKAVTFKYKCR</sequence>
<dbReference type="Gene3D" id="6.20.200.20">
    <property type="match status" value="2"/>
</dbReference>
<comment type="caution">
    <text evidence="1">The sequence shown here is derived from an EMBL/GenBank/DDBJ whole genome shotgun (WGS) entry which is preliminary data.</text>
</comment>
<dbReference type="PANTHER" id="PTHR46303">
    <property type="entry name" value="VWFC DOMAIN-CONTAINING PROTEIN"/>
    <property type="match status" value="1"/>
</dbReference>
<dbReference type="GO" id="GO:0005615">
    <property type="term" value="C:extracellular space"/>
    <property type="evidence" value="ECO:0007669"/>
    <property type="project" value="TreeGrafter"/>
</dbReference>
<dbReference type="Pfam" id="PF23334">
    <property type="entry name" value="VWC2L_2nd"/>
    <property type="match status" value="1"/>
</dbReference>
<dbReference type="AlphaFoldDB" id="A0A8J1Y1M5"/>
<reference evidence="1" key="1">
    <citation type="submission" date="2022-03" db="EMBL/GenBank/DDBJ databases">
        <authorList>
            <person name="Martin C."/>
        </authorList>
    </citation>
    <scope>NUCLEOTIDE SEQUENCE</scope>
</reference>
<dbReference type="OrthoDB" id="8173378at2759"/>
<name>A0A8J1Y1M5_OWEFU</name>
<accession>A0A8J1Y1M5</accession>
<dbReference type="PROSITE" id="PS01208">
    <property type="entry name" value="VWFC_1"/>
    <property type="match status" value="3"/>
</dbReference>
<dbReference type="Gene3D" id="2.10.70.10">
    <property type="entry name" value="Complement Module, domain 1"/>
    <property type="match status" value="1"/>
</dbReference>
<dbReference type="PANTHER" id="PTHR46303:SF1">
    <property type="entry name" value="VWFC DOMAIN-CONTAINING PROTEIN"/>
    <property type="match status" value="1"/>
</dbReference>
<dbReference type="Pfam" id="PF00093">
    <property type="entry name" value="VWC"/>
    <property type="match status" value="2"/>
</dbReference>
<protein>
    <submittedName>
        <fullName evidence="1">Uncharacterized protein</fullName>
    </submittedName>
</protein>
<dbReference type="InterPro" id="IPR045717">
    <property type="entry name" value="CHRDL1/2"/>
</dbReference>
<dbReference type="GO" id="GO:0030154">
    <property type="term" value="P:cell differentiation"/>
    <property type="evidence" value="ECO:0007669"/>
    <property type="project" value="TreeGrafter"/>
</dbReference>
<dbReference type="GO" id="GO:0030514">
    <property type="term" value="P:negative regulation of BMP signaling pathway"/>
    <property type="evidence" value="ECO:0007669"/>
    <property type="project" value="TreeGrafter"/>
</dbReference>
<proteinExistence type="predicted"/>
<dbReference type="SUPFAM" id="SSF57603">
    <property type="entry name" value="FnI-like domain"/>
    <property type="match status" value="3"/>
</dbReference>
<keyword evidence="2" id="KW-1185">Reference proteome</keyword>
<dbReference type="InterPro" id="IPR001007">
    <property type="entry name" value="VWF_dom"/>
</dbReference>
<dbReference type="GO" id="GO:0036122">
    <property type="term" value="F:BMP binding"/>
    <property type="evidence" value="ECO:0007669"/>
    <property type="project" value="TreeGrafter"/>
</dbReference>
<gene>
    <name evidence="1" type="ORF">OFUS_LOCUS7646</name>
</gene>